<organism evidence="1">
    <name type="scientific">Ophidiomyces ophidiicola</name>
    <dbReference type="NCBI Taxonomy" id="1387563"/>
    <lineage>
        <taxon>Eukaryota</taxon>
        <taxon>Fungi</taxon>
        <taxon>Dikarya</taxon>
        <taxon>Ascomycota</taxon>
        <taxon>Pezizomycotina</taxon>
        <taxon>Eurotiomycetes</taxon>
        <taxon>Eurotiomycetidae</taxon>
        <taxon>Onygenales</taxon>
        <taxon>Onygenaceae</taxon>
        <taxon>Ophidiomyces</taxon>
    </lineage>
</organism>
<gene>
    <name evidence="1" type="ORF">LOY88_004773</name>
</gene>
<name>A0ACB8USJ2_9EURO</name>
<accession>A0ACB8USJ2</accession>
<dbReference type="EMBL" id="JALBCA010000076">
    <property type="protein sequence ID" value="KAI2384247.1"/>
    <property type="molecule type" value="Genomic_DNA"/>
</dbReference>
<proteinExistence type="predicted"/>
<comment type="caution">
    <text evidence="1">The sequence shown here is derived from an EMBL/GenBank/DDBJ whole genome shotgun (WGS) entry which is preliminary data.</text>
</comment>
<evidence type="ECO:0000313" key="1">
    <source>
        <dbReference type="EMBL" id="KAI2384247.1"/>
    </source>
</evidence>
<sequence length="306" mass="33116">MPLTNGSAPEQQTFSPSLSRQGSHPMLPPAHSRSSTLSSPVLGDNTGVGDGPGPLRHPRPMTAADIHLELEKEQEAVVNRLTRELSLLRQQTVSVASTSSSASANIHEPTDGQHTSGFFTPGSRNRSSSTLSSRSFAGGSSLPIGSVAGIAPSRDSTAPQPPRQSMEYHRPSRSREPSIMSRGPSGTTSPALSSSFQQPGEHFPFQSHRPSHAIPSLSSNSAQAASLSFINSHQREPPSSGTATRYEEVTVHRAELDAARRENELLRRRIRELETTLREYRRPEVGGDFRSPEATSELEFRPMPDS</sequence>
<protein>
    <submittedName>
        <fullName evidence="1">Uncharacterized protein</fullName>
    </submittedName>
</protein>
<reference evidence="1" key="1">
    <citation type="journal article" date="2022" name="bioRxiv">
        <title>Population genetic analysis of Ophidiomyces ophidiicola, the causative agent of snake fungal disease, indicates recent introductions to the USA.</title>
        <authorList>
            <person name="Ladner J.T."/>
            <person name="Palmer J.M."/>
            <person name="Ettinger C.L."/>
            <person name="Stajich J.E."/>
            <person name="Farrell T.M."/>
            <person name="Glorioso B.M."/>
            <person name="Lawson B."/>
            <person name="Price S.J."/>
            <person name="Stengle A.G."/>
            <person name="Grear D.A."/>
            <person name="Lorch J.M."/>
        </authorList>
    </citation>
    <scope>NUCLEOTIDE SEQUENCE</scope>
    <source>
        <strain evidence="1">NWHC 24266-5</strain>
    </source>
</reference>